<evidence type="ECO:0000256" key="5">
    <source>
        <dbReference type="ARBA" id="ARBA00040994"/>
    </source>
</evidence>
<name>A0AAJ7CBJ4_CEPCN</name>
<dbReference type="GeneID" id="107273259"/>
<dbReference type="InterPro" id="IPR011992">
    <property type="entry name" value="EF-hand-dom_pair"/>
</dbReference>
<dbReference type="SUPFAM" id="SSF50978">
    <property type="entry name" value="WD40 repeat-like"/>
    <property type="match status" value="2"/>
</dbReference>
<sequence length="1089" mass="124096">MTPRASLTFALYSDGIGQNTWSRLQTRFKNSKTPKDDHSSRKNLRFHESATRNTNICPFRLKWSFGLNSDPPLVNLTTENRTLIAYGSSHSAVLYDYTSRDMMFLQGHKNTVRTLSSSKNGKWLLTADFDEDCVVVVWDTEKRLPICTLFNPHGTDNLTAAKISPNAKYLVTVGNEICQKVKIWLWTYGRDTPDGVAELTDMSADRVKEITFSNDYSEQFILTMEQHVVFVLWENDKLEIHQPKLIGKIRRLGIFNDSSYTSRRTEAFTATSNGFVLVWNGIPVDCERDSSRQKMCYMKKHIKSIHLQNKNITQILDHKGTIVTGNSSGHIYFYDYQLKLLFWCRNLGLDSIRSISFDVSSKLQGPTVAISESTLTLSSSDEDEDGADGEEVVEDNKNEYVEQDENDEQIKQKTERSVDSGIKELIADTVIDVDIIPKVINFEKYTSHDLQGIDKNLPKKSSDATLNRAPFKIDSFCVCTSAGRVAWIEFSKLKCHFLLPSIDSVVTALTTSPYREYFVTGSVNGRLSLYNYSVHSLMVSRMTPPIPSFCTILDQEIENQNIVYVTCPQTHKSMTAVTSLKYTTKGDMLVCGMESGALWMLHPDTLDPLSEVPYKHSSSSILNIIFSKDSEFMAYTDNSLTVVVFKRNKHSNTPIWYFLGKSHSHYKPIKDIMFSPSAGEHVVPRLFSLGEDRELVEYDLEHSGPYPKPGLKILEVNAIEHTATPCCLTSYPHFGIETFLLVANSEYKYRLLNDMTKMIRRTILGPTFGTPIQKLQVLPTRNFHDQAYMVFATEKEIGIQLLPTDGNPFMNIGMIGHPKKIIHMSISHCNKFLFTLGANDRCVLMWKINLKSVDVMAKLGGKGLTPFYCLVEGGSKGWLMNEIQDLFYYAQILHQGENTTATRIVSDRVSTKQLPNLMRAIGFYPSNYELENMMSEIAYKNYAETGQQVEEITFKELVKLYVNHRPVRGISLRQFKEAFLVFADPKNNQNPTLTKQEFLQILFGKGKRRFLEKIQQDFSYGEPLSTQKAYEYLKLLIPHDEVEDHDTKSDLDEEFNFLPTDVSYKNFVTNIMGIELPLESRAMDNILGN</sequence>
<organism evidence="7 8">
    <name type="scientific">Cephus cinctus</name>
    <name type="common">Wheat stem sawfly</name>
    <dbReference type="NCBI Taxonomy" id="211228"/>
    <lineage>
        <taxon>Eukaryota</taxon>
        <taxon>Metazoa</taxon>
        <taxon>Ecdysozoa</taxon>
        <taxon>Arthropoda</taxon>
        <taxon>Hexapoda</taxon>
        <taxon>Insecta</taxon>
        <taxon>Pterygota</taxon>
        <taxon>Neoptera</taxon>
        <taxon>Endopterygota</taxon>
        <taxon>Hymenoptera</taxon>
        <taxon>Cephoidea</taxon>
        <taxon>Cephidae</taxon>
        <taxon>Cephus</taxon>
    </lineage>
</organism>
<dbReference type="AlphaFoldDB" id="A0AAJ7CBJ4"/>
<keyword evidence="4" id="KW-0966">Cell projection</keyword>
<keyword evidence="7" id="KW-1185">Reference proteome</keyword>
<dbReference type="RefSeq" id="XP_015606746.1">
    <property type="nucleotide sequence ID" value="XM_015751260.2"/>
</dbReference>
<dbReference type="PANTHER" id="PTHR13720">
    <property type="entry name" value="WD-40 REPEAT PROTEIN"/>
    <property type="match status" value="1"/>
</dbReference>
<accession>A0AAJ7CBJ4</accession>
<feature type="region of interest" description="Disordered" evidence="6">
    <location>
        <begin position="374"/>
        <end position="414"/>
    </location>
</feature>
<evidence type="ECO:0000313" key="7">
    <source>
        <dbReference type="Proteomes" id="UP000694920"/>
    </source>
</evidence>
<gene>
    <name evidence="8" type="primary">LOC107273259</name>
</gene>
<dbReference type="InterPro" id="IPR036322">
    <property type="entry name" value="WD40_repeat_dom_sf"/>
</dbReference>
<dbReference type="InterPro" id="IPR015943">
    <property type="entry name" value="WD40/YVTN_repeat-like_dom_sf"/>
</dbReference>
<dbReference type="KEGG" id="ccin:107273259"/>
<keyword evidence="8" id="KW-0969">Cilium</keyword>
<comment type="subcellular location">
    <subcellularLocation>
        <location evidence="1">Cell projection</location>
        <location evidence="1">Cilium</location>
    </subcellularLocation>
</comment>
<dbReference type="InterPro" id="IPR050630">
    <property type="entry name" value="WD_repeat_EMAP"/>
</dbReference>
<keyword evidence="3" id="KW-0677">Repeat</keyword>
<dbReference type="Gene3D" id="1.10.238.10">
    <property type="entry name" value="EF-hand"/>
    <property type="match status" value="1"/>
</dbReference>
<evidence type="ECO:0000256" key="6">
    <source>
        <dbReference type="SAM" id="MobiDB-lite"/>
    </source>
</evidence>
<keyword evidence="2" id="KW-0853">WD repeat</keyword>
<proteinExistence type="predicted"/>
<dbReference type="SUPFAM" id="SSF47473">
    <property type="entry name" value="EF-hand"/>
    <property type="match status" value="1"/>
</dbReference>
<feature type="compositionally biased region" description="Acidic residues" evidence="6">
    <location>
        <begin position="380"/>
        <end position="393"/>
    </location>
</feature>
<evidence type="ECO:0000256" key="4">
    <source>
        <dbReference type="ARBA" id="ARBA00023273"/>
    </source>
</evidence>
<evidence type="ECO:0000256" key="3">
    <source>
        <dbReference type="ARBA" id="ARBA00022737"/>
    </source>
</evidence>
<protein>
    <recommendedName>
        <fullName evidence="5">Cilia- and flagella-associated protein 251</fullName>
    </recommendedName>
</protein>
<dbReference type="Gene3D" id="2.130.10.10">
    <property type="entry name" value="YVTN repeat-like/Quinoprotein amine dehydrogenase"/>
    <property type="match status" value="2"/>
</dbReference>
<evidence type="ECO:0000313" key="8">
    <source>
        <dbReference type="RefSeq" id="XP_015606746.1"/>
    </source>
</evidence>
<dbReference type="InterPro" id="IPR001680">
    <property type="entry name" value="WD40_rpt"/>
</dbReference>
<dbReference type="GO" id="GO:0031514">
    <property type="term" value="C:motile cilium"/>
    <property type="evidence" value="ECO:0007669"/>
    <property type="project" value="TreeGrafter"/>
</dbReference>
<dbReference type="Pfam" id="PF00400">
    <property type="entry name" value="WD40"/>
    <property type="match status" value="1"/>
</dbReference>
<dbReference type="SMART" id="SM00320">
    <property type="entry name" value="WD40"/>
    <property type="match status" value="8"/>
</dbReference>
<dbReference type="Proteomes" id="UP000694920">
    <property type="component" value="Unplaced"/>
</dbReference>
<reference evidence="8" key="1">
    <citation type="submission" date="2025-08" db="UniProtKB">
        <authorList>
            <consortium name="RefSeq"/>
        </authorList>
    </citation>
    <scope>IDENTIFICATION</scope>
</reference>
<keyword evidence="8" id="KW-0282">Flagellum</keyword>
<evidence type="ECO:0000256" key="2">
    <source>
        <dbReference type="ARBA" id="ARBA00022574"/>
    </source>
</evidence>
<evidence type="ECO:0000256" key="1">
    <source>
        <dbReference type="ARBA" id="ARBA00004138"/>
    </source>
</evidence>
<dbReference type="PANTHER" id="PTHR13720:SF13">
    <property type="entry name" value="CILIA- AND FLAGELLA-ASSOCIATED PROTEIN 251"/>
    <property type="match status" value="1"/>
</dbReference>